<dbReference type="Proteomes" id="UP000011519">
    <property type="component" value="Unassembled WGS sequence"/>
</dbReference>
<feature type="region of interest" description="Disordered" evidence="1">
    <location>
        <begin position="33"/>
        <end position="52"/>
    </location>
</feature>
<protein>
    <recommendedName>
        <fullName evidence="5">C2H2-type domain-containing protein</fullName>
    </recommendedName>
</protein>
<dbReference type="OrthoDB" id="2572at2157"/>
<keyword evidence="2" id="KW-1133">Transmembrane helix</keyword>
<dbReference type="EMBL" id="AOIM01000036">
    <property type="protein sequence ID" value="ELY89528.1"/>
    <property type="molecule type" value="Genomic_DNA"/>
</dbReference>
<comment type="caution">
    <text evidence="3">The sequence shown here is derived from an EMBL/GenBank/DDBJ whole genome shotgun (WGS) entry which is preliminary data.</text>
</comment>
<evidence type="ECO:0000313" key="3">
    <source>
        <dbReference type="EMBL" id="ELY89528.1"/>
    </source>
</evidence>
<dbReference type="PATRIC" id="fig|1227493.4.peg.2689"/>
<keyword evidence="2" id="KW-0812">Transmembrane</keyword>
<sequence length="224" mass="23990">MPTQCSYCAATVSDDEYEDHLLRAHADDLSRIDQRRVGLEPTGSASGGHTNTNSSTLRIRTLAVYASVGLVLLLVAVGYGLIFLDTDDPASAAAVQPDPTAQIHEHGQVTVQYDDTVVDFNEPQYIEADECFHFHATDDATVWHAHCEDVTIEYALETLGMETTEDRFVIGEQEFDEADGDAVSVTVDGVEVDPSAYVLQGVGPVADAQEGAGDNVEIVAESGG</sequence>
<keyword evidence="2" id="KW-0472">Membrane</keyword>
<evidence type="ECO:0008006" key="5">
    <source>
        <dbReference type="Google" id="ProtNLM"/>
    </source>
</evidence>
<evidence type="ECO:0000313" key="4">
    <source>
        <dbReference type="Proteomes" id="UP000011519"/>
    </source>
</evidence>
<evidence type="ECO:0000256" key="1">
    <source>
        <dbReference type="SAM" id="MobiDB-lite"/>
    </source>
</evidence>
<keyword evidence="4" id="KW-1185">Reference proteome</keyword>
<feature type="transmembrane region" description="Helical" evidence="2">
    <location>
        <begin position="62"/>
        <end position="84"/>
    </location>
</feature>
<evidence type="ECO:0000256" key="2">
    <source>
        <dbReference type="SAM" id="Phobius"/>
    </source>
</evidence>
<organism evidence="3 4">
    <name type="scientific">Natrialba hulunbeirensis JCM 10989</name>
    <dbReference type="NCBI Taxonomy" id="1227493"/>
    <lineage>
        <taxon>Archaea</taxon>
        <taxon>Methanobacteriati</taxon>
        <taxon>Methanobacteriota</taxon>
        <taxon>Stenosarchaea group</taxon>
        <taxon>Halobacteria</taxon>
        <taxon>Halobacteriales</taxon>
        <taxon>Natrialbaceae</taxon>
        <taxon>Natrialba</taxon>
    </lineage>
</organism>
<reference evidence="3 4" key="1">
    <citation type="journal article" date="2014" name="PLoS Genet.">
        <title>Phylogenetically driven sequencing of extremely halophilic archaea reveals strategies for static and dynamic osmo-response.</title>
        <authorList>
            <person name="Becker E.A."/>
            <person name="Seitzer P.M."/>
            <person name="Tritt A."/>
            <person name="Larsen D."/>
            <person name="Krusor M."/>
            <person name="Yao A.I."/>
            <person name="Wu D."/>
            <person name="Madern D."/>
            <person name="Eisen J.A."/>
            <person name="Darling A.E."/>
            <person name="Facciotti M.T."/>
        </authorList>
    </citation>
    <scope>NUCLEOTIDE SEQUENCE [LARGE SCALE GENOMIC DNA]</scope>
    <source>
        <strain evidence="3 4">JCM 10989</strain>
    </source>
</reference>
<proteinExistence type="predicted"/>
<name>L9ZWL5_9EURY</name>
<accession>L9ZWL5</accession>
<gene>
    <name evidence="3" type="ORF">C483_13418</name>
</gene>
<dbReference type="RefSeq" id="WP_006653853.1">
    <property type="nucleotide sequence ID" value="NZ_AOIM01000036.1"/>
</dbReference>
<dbReference type="AlphaFoldDB" id="L9ZWL5"/>
<feature type="compositionally biased region" description="Polar residues" evidence="1">
    <location>
        <begin position="43"/>
        <end position="52"/>
    </location>
</feature>